<dbReference type="RefSeq" id="WP_264486933.1">
    <property type="nucleotide sequence ID" value="NZ_JAPDDT010000003.1"/>
</dbReference>
<feature type="domain" description="Knr4/Smi1-like" evidence="1">
    <location>
        <begin position="37"/>
        <end position="172"/>
    </location>
</feature>
<sequence length="245" mass="27348">MKSEVLELKELIDRLRAADQSFYVFGAKSHRYEIGPPLPESELSSYESRYGITLPEDYRLYLSMVGDGNGRKLRPGDGLHTVTGAGPGHGIYPLSETVNSHRVHLPFPFSRKVELPEGCEGDLAGAIEISTQGCGTRVNLVVAGPEFGKVWEGNEYYQFAPTNLNFLSWMGQWAENALTMLSKWELVKKLSPGMTKEQVVEVVGGEWRERKSGRWWFFEGPTIPAQIVLSGENGVVSVIDPWPFI</sequence>
<accession>A0ABT3GGT4</accession>
<gene>
    <name evidence="2" type="ORF">OKA05_09715</name>
</gene>
<dbReference type="Proteomes" id="UP001320876">
    <property type="component" value="Unassembled WGS sequence"/>
</dbReference>
<proteinExistence type="predicted"/>
<dbReference type="EMBL" id="JAPDDT010000003">
    <property type="protein sequence ID" value="MCW1922826.1"/>
    <property type="molecule type" value="Genomic_DNA"/>
</dbReference>
<evidence type="ECO:0000313" key="2">
    <source>
        <dbReference type="EMBL" id="MCW1922826.1"/>
    </source>
</evidence>
<keyword evidence="3" id="KW-1185">Reference proteome</keyword>
<protein>
    <recommendedName>
        <fullName evidence="1">Knr4/Smi1-like domain-containing protein</fullName>
    </recommendedName>
</protein>
<dbReference type="SUPFAM" id="SSF160631">
    <property type="entry name" value="SMI1/KNR4-like"/>
    <property type="match status" value="1"/>
</dbReference>
<dbReference type="InterPro" id="IPR037883">
    <property type="entry name" value="Knr4/Smi1-like_sf"/>
</dbReference>
<dbReference type="InterPro" id="IPR018958">
    <property type="entry name" value="Knr4/Smi1-like_dom"/>
</dbReference>
<reference evidence="2 3" key="1">
    <citation type="submission" date="2022-10" db="EMBL/GenBank/DDBJ databases">
        <title>Luteolibacter arcticus strain CCTCC AB 2014275, whole genome shotgun sequencing project.</title>
        <authorList>
            <person name="Zhao G."/>
            <person name="Shen L."/>
        </authorList>
    </citation>
    <scope>NUCLEOTIDE SEQUENCE [LARGE SCALE GENOMIC DNA]</scope>
    <source>
        <strain evidence="2 3">CCTCC AB 2014275</strain>
    </source>
</reference>
<comment type="caution">
    <text evidence="2">The sequence shown here is derived from an EMBL/GenBank/DDBJ whole genome shotgun (WGS) entry which is preliminary data.</text>
</comment>
<dbReference type="SMART" id="SM00860">
    <property type="entry name" value="SMI1_KNR4"/>
    <property type="match status" value="1"/>
</dbReference>
<name>A0ABT3GGT4_9BACT</name>
<evidence type="ECO:0000259" key="1">
    <source>
        <dbReference type="SMART" id="SM00860"/>
    </source>
</evidence>
<organism evidence="2 3">
    <name type="scientific">Luteolibacter arcticus</name>
    <dbReference type="NCBI Taxonomy" id="1581411"/>
    <lineage>
        <taxon>Bacteria</taxon>
        <taxon>Pseudomonadati</taxon>
        <taxon>Verrucomicrobiota</taxon>
        <taxon>Verrucomicrobiia</taxon>
        <taxon>Verrucomicrobiales</taxon>
        <taxon>Verrucomicrobiaceae</taxon>
        <taxon>Luteolibacter</taxon>
    </lineage>
</organism>
<evidence type="ECO:0000313" key="3">
    <source>
        <dbReference type="Proteomes" id="UP001320876"/>
    </source>
</evidence>